<dbReference type="Proteomes" id="UP000295680">
    <property type="component" value="Unassembled WGS sequence"/>
</dbReference>
<dbReference type="InterPro" id="IPR051010">
    <property type="entry name" value="BCAA_transport"/>
</dbReference>
<sequence>MPRRSRTRRLLAAMTAGALIVPAVAACSNGSGGGPGTVKIGLLVSLSGVYKVLGEELRDGFQLYLDTHGGKLGGRQVELVVADEGAGGDAAVPLAEKLIKQDRVQVLTGIVSSATYQVLTPKVQEAKVTMIGANGRPAVDSVQGVWATSFITQQFGSSIAKYIKDQVDGPVWAMAADYAAGQALMKGFTDAFSQVGGQLANPDHKPTMTPAKDMKNFLPYLAGIKASGAKAVYCFYAGDQAVDFVKQYHQSDAADLPLYSAAALTEGTLLTAEGDAATGIRTNAYYASNLDNEANRRFVAEWDKKHPGVTPDSYLVQSYDVAKVLDLGLAAAGNDLSYEAINRALGSLGKIDSPRGEWQFSEKTHTPVQKWYMREVRKDGRALSNVVIQDLATIGD</sequence>
<protein>
    <submittedName>
        <fullName evidence="5">Branched-chain amino acid transport system substrate-binding protein</fullName>
    </submittedName>
</protein>
<evidence type="ECO:0000256" key="3">
    <source>
        <dbReference type="SAM" id="SignalP"/>
    </source>
</evidence>
<comment type="similarity">
    <text evidence="1">Belongs to the leucine-binding protein family.</text>
</comment>
<dbReference type="Gene3D" id="3.40.50.2300">
    <property type="match status" value="2"/>
</dbReference>
<keyword evidence="6" id="KW-1185">Reference proteome</keyword>
<dbReference type="InterPro" id="IPR028081">
    <property type="entry name" value="Leu-bd"/>
</dbReference>
<feature type="chain" id="PRO_5020269190" evidence="3">
    <location>
        <begin position="26"/>
        <end position="396"/>
    </location>
</feature>
<dbReference type="InterPro" id="IPR028082">
    <property type="entry name" value="Peripla_BP_I"/>
</dbReference>
<accession>A0A4R2JBD7</accession>
<evidence type="ECO:0000256" key="1">
    <source>
        <dbReference type="ARBA" id="ARBA00010062"/>
    </source>
</evidence>
<evidence type="ECO:0000313" key="6">
    <source>
        <dbReference type="Proteomes" id="UP000295680"/>
    </source>
</evidence>
<organism evidence="5 6">
    <name type="scientific">Actinocrispum wychmicini</name>
    <dbReference type="NCBI Taxonomy" id="1213861"/>
    <lineage>
        <taxon>Bacteria</taxon>
        <taxon>Bacillati</taxon>
        <taxon>Actinomycetota</taxon>
        <taxon>Actinomycetes</taxon>
        <taxon>Pseudonocardiales</taxon>
        <taxon>Pseudonocardiaceae</taxon>
        <taxon>Actinocrispum</taxon>
    </lineage>
</organism>
<name>A0A4R2JBD7_9PSEU</name>
<dbReference type="CDD" id="cd20014">
    <property type="entry name" value="PBP1_RPA0668_benzoate-like"/>
    <property type="match status" value="1"/>
</dbReference>
<feature type="signal peptide" evidence="3">
    <location>
        <begin position="1"/>
        <end position="25"/>
    </location>
</feature>
<dbReference type="Pfam" id="PF13458">
    <property type="entry name" value="Peripla_BP_6"/>
    <property type="match status" value="1"/>
</dbReference>
<gene>
    <name evidence="5" type="ORF">EV192_10926</name>
</gene>
<evidence type="ECO:0000259" key="4">
    <source>
        <dbReference type="Pfam" id="PF13458"/>
    </source>
</evidence>
<dbReference type="SUPFAM" id="SSF53822">
    <property type="entry name" value="Periplasmic binding protein-like I"/>
    <property type="match status" value="1"/>
</dbReference>
<feature type="domain" description="Leucine-binding protein" evidence="4">
    <location>
        <begin position="37"/>
        <end position="380"/>
    </location>
</feature>
<dbReference type="PANTHER" id="PTHR30483:SF6">
    <property type="entry name" value="PERIPLASMIC BINDING PROTEIN OF ABC TRANSPORTER FOR NATURAL AMINO ACIDS"/>
    <property type="match status" value="1"/>
</dbReference>
<dbReference type="EMBL" id="SLWS01000009">
    <property type="protein sequence ID" value="TCO54046.1"/>
    <property type="molecule type" value="Genomic_DNA"/>
</dbReference>
<dbReference type="AlphaFoldDB" id="A0A4R2JBD7"/>
<dbReference type="PANTHER" id="PTHR30483">
    <property type="entry name" value="LEUCINE-SPECIFIC-BINDING PROTEIN"/>
    <property type="match status" value="1"/>
</dbReference>
<evidence type="ECO:0000256" key="2">
    <source>
        <dbReference type="ARBA" id="ARBA00022729"/>
    </source>
</evidence>
<evidence type="ECO:0000313" key="5">
    <source>
        <dbReference type="EMBL" id="TCO54046.1"/>
    </source>
</evidence>
<keyword evidence="2 3" id="KW-0732">Signal</keyword>
<proteinExistence type="inferred from homology"/>
<dbReference type="PROSITE" id="PS51257">
    <property type="entry name" value="PROKAR_LIPOPROTEIN"/>
    <property type="match status" value="1"/>
</dbReference>
<comment type="caution">
    <text evidence="5">The sequence shown here is derived from an EMBL/GenBank/DDBJ whole genome shotgun (WGS) entry which is preliminary data.</text>
</comment>
<reference evidence="5 6" key="1">
    <citation type="submission" date="2019-03" db="EMBL/GenBank/DDBJ databases">
        <title>Genomic Encyclopedia of Type Strains, Phase IV (KMG-IV): sequencing the most valuable type-strain genomes for metagenomic binning, comparative biology and taxonomic classification.</title>
        <authorList>
            <person name="Goeker M."/>
        </authorList>
    </citation>
    <scope>NUCLEOTIDE SEQUENCE [LARGE SCALE GENOMIC DNA]</scope>
    <source>
        <strain evidence="5 6">DSM 45934</strain>
    </source>
</reference>